<proteinExistence type="predicted"/>
<reference evidence="1" key="2">
    <citation type="submission" date="2014-02" db="EMBL/GenBank/DDBJ databases">
        <title>Annotation of the Genome Sequence of Fusarium oxysporum f. sp. melonis 26406.</title>
        <authorList>
            <consortium name="The Broad Institute Genomics Platform"/>
            <person name="Ma L.-J."/>
            <person name="Corby-Kistler H."/>
            <person name="Broz K."/>
            <person name="Gale L.R."/>
            <person name="Jonkers W."/>
            <person name="O'Donnell K."/>
            <person name="Ploetz R."/>
            <person name="Steinberg C."/>
            <person name="Schwartz D.C."/>
            <person name="VanEtten H."/>
            <person name="Zhou S."/>
            <person name="Young S.K."/>
            <person name="Zeng Q."/>
            <person name="Gargeya S."/>
            <person name="Fitzgerald M."/>
            <person name="Abouelleil A."/>
            <person name="Alvarado L."/>
            <person name="Chapman S.B."/>
            <person name="Gainer-Dewar J."/>
            <person name="Goldberg J."/>
            <person name="Griggs A."/>
            <person name="Gujja S."/>
            <person name="Hansen M."/>
            <person name="Howarth C."/>
            <person name="Imamovic A."/>
            <person name="Ireland A."/>
            <person name="Larimer J."/>
            <person name="McCowan C."/>
            <person name="Murphy C."/>
            <person name="Pearson M."/>
            <person name="Poon T.W."/>
            <person name="Priest M."/>
            <person name="Roberts A."/>
            <person name="Saif S."/>
            <person name="Shea T."/>
            <person name="Sykes S."/>
            <person name="Wortman J."/>
            <person name="Nusbaum C."/>
            <person name="Birren B."/>
        </authorList>
    </citation>
    <scope>NUCLEOTIDE SEQUENCE</scope>
    <source>
        <strain evidence="1">26406</strain>
    </source>
</reference>
<gene>
    <name evidence="1" type="ORF">FOMG_19409</name>
</gene>
<reference evidence="1" key="1">
    <citation type="submission" date="2012-04" db="EMBL/GenBank/DDBJ databases">
        <title>The Genome Sequence of Fusarium oxysporum melonis.</title>
        <authorList>
            <consortium name="The Broad Institute Genome Sequencing Platform"/>
            <person name="Ma L.-J."/>
            <person name="Gale L.R."/>
            <person name="Schwartz D.C."/>
            <person name="Zhou S."/>
            <person name="Corby-Kistler H."/>
            <person name="Young S.K."/>
            <person name="Zeng Q."/>
            <person name="Gargeya S."/>
            <person name="Fitzgerald M."/>
            <person name="Haas B."/>
            <person name="Abouelleil A."/>
            <person name="Alvarado L."/>
            <person name="Arachchi H.M."/>
            <person name="Berlin A."/>
            <person name="Brown A."/>
            <person name="Chapman S.B."/>
            <person name="Chen Z."/>
            <person name="Dunbar C."/>
            <person name="Freedman E."/>
            <person name="Gearin G."/>
            <person name="Goldberg J."/>
            <person name="Griggs A."/>
            <person name="Gujja S."/>
            <person name="Heiman D."/>
            <person name="Howarth C."/>
            <person name="Larson L."/>
            <person name="Lui A."/>
            <person name="MacDonald P.J.P."/>
            <person name="Montmayeur A."/>
            <person name="Murphy C."/>
            <person name="Neiman D."/>
            <person name="Pearson M."/>
            <person name="Priest M."/>
            <person name="Roberts A."/>
            <person name="Saif S."/>
            <person name="Shea T."/>
            <person name="Shenoy N."/>
            <person name="Sisk P."/>
            <person name="Stolte C."/>
            <person name="Sykes S."/>
            <person name="Wortman J."/>
            <person name="Nusbaum C."/>
            <person name="Birren B."/>
        </authorList>
    </citation>
    <scope>NUCLEOTIDE SEQUENCE</scope>
    <source>
        <strain evidence="1">26406</strain>
    </source>
</reference>
<accession>W9Z5D6</accession>
<name>W9Z5D6_FUSOX</name>
<dbReference type="HOGENOM" id="CLU_3224638_0_0_1"/>
<protein>
    <submittedName>
        <fullName evidence="1">Uncharacterized protein</fullName>
    </submittedName>
</protein>
<dbReference type="AlphaFoldDB" id="W9Z5D6"/>
<dbReference type="EMBL" id="KI980535">
    <property type="protein sequence ID" value="EXK23837.1"/>
    <property type="molecule type" value="Genomic_DNA"/>
</dbReference>
<evidence type="ECO:0000313" key="1">
    <source>
        <dbReference type="EMBL" id="EXK23837.1"/>
    </source>
</evidence>
<sequence length="44" mass="4917">MEYQSSILAKDAGIKRAHAVIRLLCSVQVHSRTLIPTILLTQLQ</sequence>
<organism evidence="1">
    <name type="scientific">Fusarium oxysporum f. sp. melonis 26406</name>
    <dbReference type="NCBI Taxonomy" id="1089452"/>
    <lineage>
        <taxon>Eukaryota</taxon>
        <taxon>Fungi</taxon>
        <taxon>Dikarya</taxon>
        <taxon>Ascomycota</taxon>
        <taxon>Pezizomycotina</taxon>
        <taxon>Sordariomycetes</taxon>
        <taxon>Hypocreomycetidae</taxon>
        <taxon>Hypocreales</taxon>
        <taxon>Nectriaceae</taxon>
        <taxon>Fusarium</taxon>
        <taxon>Fusarium oxysporum species complex</taxon>
    </lineage>
</organism>
<dbReference type="VEuPathDB" id="FungiDB:FOMG_19409"/>
<dbReference type="Proteomes" id="UP000030703">
    <property type="component" value="Unassembled WGS sequence"/>
</dbReference>